<feature type="domain" description="Endonuclease/exonuclease/phosphatase" evidence="2">
    <location>
        <begin position="443"/>
        <end position="582"/>
    </location>
</feature>
<dbReference type="Pfam" id="PF19580">
    <property type="entry name" value="Exo_endo_phos_3"/>
    <property type="match status" value="1"/>
</dbReference>
<protein>
    <recommendedName>
        <fullName evidence="2">Endonuclease/exonuclease/phosphatase domain-containing protein</fullName>
    </recommendedName>
</protein>
<keyword evidence="4" id="KW-1185">Reference proteome</keyword>
<dbReference type="Gene3D" id="3.60.10.10">
    <property type="entry name" value="Endonuclease/exonuclease/phosphatase"/>
    <property type="match status" value="1"/>
</dbReference>
<organism evidence="3 4">
    <name type="scientific">Selenomonas ruminis</name>
    <dbReference type="NCBI Taxonomy" id="2593411"/>
    <lineage>
        <taxon>Bacteria</taxon>
        <taxon>Bacillati</taxon>
        <taxon>Bacillota</taxon>
        <taxon>Negativicutes</taxon>
        <taxon>Selenomonadales</taxon>
        <taxon>Selenomonadaceae</taxon>
        <taxon>Selenomonas</taxon>
    </lineage>
</organism>
<dbReference type="AlphaFoldDB" id="A0A5D6W208"/>
<dbReference type="PANTHER" id="PTHR42834">
    <property type="entry name" value="ENDONUCLEASE/EXONUCLEASE/PHOSPHATASE FAMILY PROTEIN (AFU_ORTHOLOGUE AFUA_3G09210)"/>
    <property type="match status" value="1"/>
</dbReference>
<dbReference type="RefSeq" id="WP_149172098.1">
    <property type="nucleotide sequence ID" value="NZ_VTOY01000012.1"/>
</dbReference>
<evidence type="ECO:0000313" key="4">
    <source>
        <dbReference type="Proteomes" id="UP000323646"/>
    </source>
</evidence>
<reference evidence="3 4" key="1">
    <citation type="submission" date="2019-08" db="EMBL/GenBank/DDBJ databases">
        <title>Selenomonas sp. mPRGC5 and Selenomonas sp. mPRGC8 isolated from ruminal fluid of dairy goat (Capra hircus).</title>
        <authorList>
            <person name="Poothong S."/>
            <person name="Nuengjamnong C."/>
            <person name="Tanasupawat S."/>
        </authorList>
    </citation>
    <scope>NUCLEOTIDE SEQUENCE [LARGE SCALE GENOMIC DNA]</scope>
    <source>
        <strain evidence="4">mPRGC5</strain>
    </source>
</reference>
<dbReference type="EMBL" id="VTOY01000012">
    <property type="protein sequence ID" value="TYZ20804.1"/>
    <property type="molecule type" value="Genomic_DNA"/>
</dbReference>
<dbReference type="InterPro" id="IPR036691">
    <property type="entry name" value="Endo/exonu/phosph_ase_sf"/>
</dbReference>
<evidence type="ECO:0000313" key="3">
    <source>
        <dbReference type="EMBL" id="TYZ20804.1"/>
    </source>
</evidence>
<dbReference type="Proteomes" id="UP000323646">
    <property type="component" value="Unassembled WGS sequence"/>
</dbReference>
<dbReference type="PANTHER" id="PTHR42834:SF1">
    <property type="entry name" value="ENDONUCLEASE_EXONUCLEASE_PHOSPHATASE FAMILY PROTEIN (AFU_ORTHOLOGUE AFUA_3G09210)"/>
    <property type="match status" value="1"/>
</dbReference>
<proteinExistence type="predicted"/>
<dbReference type="InterPro" id="IPR005135">
    <property type="entry name" value="Endo/exonuclease/phosphatase"/>
</dbReference>
<evidence type="ECO:0000256" key="1">
    <source>
        <dbReference type="SAM" id="SignalP"/>
    </source>
</evidence>
<sequence length="610" mass="67214">MFSKKNCLRAGLAAMMLTGAGLWTPSDFPWSPSYVSAAQQVQIAHIGDIQGEGHISPYNGKTVKDVRGVITFRQSESVFFIQDEGDGNDKTSDGIMVYAPNTSAGIGDYVSIDGEVTEFYGPGYRGKEETDLTITEIKASKVRQLGHKELPAAVILDKDRKIPRKVIDSDGMKVFNPDHDALDFWESLEGMRVTVEKPRILGPQRYGEIYVVPSTHEGPFNNSGGLSITAEDMHPEKICLAMQGGNAKGYVTKAGDKLDGDVTGVVTYGFGVYKVNTRMNQMPRLIDGGLQPEKTTIVPDENKLLVASYNIENFSANPAKTPDSKVKRLAQSITNDLKLPDIITVLELQDNDGPVDSGNSDATKSAKRLTDAIKEVSGVSYDCVNINPNYNEDGGQPGANIRVAYFYRPDRVQLKPGKIGKANDPQGWKDGQLTLNPGRIAPKDPLFDHTRKSLAAQFTFKGKDIVIVANHLNSKRGDDSLYGKHQPVQLKSEAKRLKLAAVIKDFVNEGMAQNPNMNVLLTGDFNDFEFSPVIKTLEGGNMTSVIKDYDLGDRYAYYYQGNDQILDNIIVSNNLKNHYKFDIVHVNSSFMEAHGRVSDHDPLLIQLELQ</sequence>
<dbReference type="CDD" id="cd04486">
    <property type="entry name" value="YhcR_OBF_like"/>
    <property type="match status" value="1"/>
</dbReference>
<evidence type="ECO:0000259" key="2">
    <source>
        <dbReference type="Pfam" id="PF19580"/>
    </source>
</evidence>
<dbReference type="SUPFAM" id="SSF56219">
    <property type="entry name" value="DNase I-like"/>
    <property type="match status" value="1"/>
</dbReference>
<feature type="chain" id="PRO_5038444715" description="Endonuclease/exonuclease/phosphatase domain-containing protein" evidence="1">
    <location>
        <begin position="24"/>
        <end position="610"/>
    </location>
</feature>
<comment type="caution">
    <text evidence="3">The sequence shown here is derived from an EMBL/GenBank/DDBJ whole genome shotgun (WGS) entry which is preliminary data.</text>
</comment>
<accession>A0A5D6W208</accession>
<gene>
    <name evidence="3" type="ORF">FZ040_11400</name>
</gene>
<name>A0A5D6W208_9FIRM</name>
<dbReference type="GO" id="GO:0003824">
    <property type="term" value="F:catalytic activity"/>
    <property type="evidence" value="ECO:0007669"/>
    <property type="project" value="InterPro"/>
</dbReference>
<keyword evidence="1" id="KW-0732">Signal</keyword>
<dbReference type="OrthoDB" id="9801679at2"/>
<feature type="signal peptide" evidence="1">
    <location>
        <begin position="1"/>
        <end position="23"/>
    </location>
</feature>